<evidence type="ECO:0000313" key="2">
    <source>
        <dbReference type="EMBL" id="GEU90349.1"/>
    </source>
</evidence>
<reference evidence="2" key="1">
    <citation type="journal article" date="2019" name="Sci. Rep.">
        <title>Draft genome of Tanacetum cinerariifolium, the natural source of mosquito coil.</title>
        <authorList>
            <person name="Yamashiro T."/>
            <person name="Shiraishi A."/>
            <person name="Satake H."/>
            <person name="Nakayama K."/>
        </authorList>
    </citation>
    <scope>NUCLEOTIDE SEQUENCE</scope>
</reference>
<organism evidence="2">
    <name type="scientific">Tanacetum cinerariifolium</name>
    <name type="common">Dalmatian daisy</name>
    <name type="synonym">Chrysanthemum cinerariifolium</name>
    <dbReference type="NCBI Taxonomy" id="118510"/>
    <lineage>
        <taxon>Eukaryota</taxon>
        <taxon>Viridiplantae</taxon>
        <taxon>Streptophyta</taxon>
        <taxon>Embryophyta</taxon>
        <taxon>Tracheophyta</taxon>
        <taxon>Spermatophyta</taxon>
        <taxon>Magnoliopsida</taxon>
        <taxon>eudicotyledons</taxon>
        <taxon>Gunneridae</taxon>
        <taxon>Pentapetalae</taxon>
        <taxon>asterids</taxon>
        <taxon>campanulids</taxon>
        <taxon>Asterales</taxon>
        <taxon>Asteraceae</taxon>
        <taxon>Asteroideae</taxon>
        <taxon>Anthemideae</taxon>
        <taxon>Anthemidinae</taxon>
        <taxon>Tanacetum</taxon>
    </lineage>
</organism>
<accession>A0A6L2NYE2</accession>
<feature type="region of interest" description="Disordered" evidence="1">
    <location>
        <begin position="1"/>
        <end position="30"/>
    </location>
</feature>
<sequence length="117" mass="13358">MIDELDRDEGVALMGEKEEEKKDEEVKDIAGDEQVNRRQAEIYQIYIGSNAKYSKTLSGRVEFGVDASIELEEKHKVFNAAGEELSAAKQKLMLLDTGVERRLILFEHINVVNRIYV</sequence>
<name>A0A6L2NYE2_TANCI</name>
<dbReference type="EMBL" id="BKCJ010010166">
    <property type="protein sequence ID" value="GEU90349.1"/>
    <property type="molecule type" value="Genomic_DNA"/>
</dbReference>
<comment type="caution">
    <text evidence="2">The sequence shown here is derived from an EMBL/GenBank/DDBJ whole genome shotgun (WGS) entry which is preliminary data.</text>
</comment>
<dbReference type="AlphaFoldDB" id="A0A6L2NYE2"/>
<proteinExistence type="predicted"/>
<feature type="compositionally biased region" description="Basic and acidic residues" evidence="1">
    <location>
        <begin position="15"/>
        <end position="30"/>
    </location>
</feature>
<evidence type="ECO:0000256" key="1">
    <source>
        <dbReference type="SAM" id="MobiDB-lite"/>
    </source>
</evidence>
<protein>
    <submittedName>
        <fullName evidence="2">Uncharacterized protein</fullName>
    </submittedName>
</protein>
<gene>
    <name evidence="2" type="ORF">Tci_062327</name>
</gene>